<keyword evidence="2" id="KW-0418">Kinase</keyword>
<organism evidence="2 3">
    <name type="scientific">Gordoniibacillus kamchatkensis</name>
    <dbReference type="NCBI Taxonomy" id="1590651"/>
    <lineage>
        <taxon>Bacteria</taxon>
        <taxon>Bacillati</taxon>
        <taxon>Bacillota</taxon>
        <taxon>Bacilli</taxon>
        <taxon>Bacillales</taxon>
        <taxon>Paenibacillaceae</taxon>
        <taxon>Gordoniibacillus</taxon>
    </lineage>
</organism>
<keyword evidence="3" id="KW-1185">Reference proteome</keyword>
<evidence type="ECO:0000259" key="1">
    <source>
        <dbReference type="PROSITE" id="PS50011"/>
    </source>
</evidence>
<dbReference type="InterPro" id="IPR000719">
    <property type="entry name" value="Prot_kinase_dom"/>
</dbReference>
<gene>
    <name evidence="2" type="ORF">SD70_22970</name>
</gene>
<reference evidence="2 3" key="1">
    <citation type="submission" date="2014-12" db="EMBL/GenBank/DDBJ databases">
        <title>Draft genome sequence of Paenibacillus kamchatkensis strain B-2647.</title>
        <authorList>
            <person name="Karlyshev A.V."/>
            <person name="Kudryashova E.B."/>
        </authorList>
    </citation>
    <scope>NUCLEOTIDE SEQUENCE [LARGE SCALE GENOMIC DNA]</scope>
    <source>
        <strain evidence="2 3">VKM B-2647</strain>
    </source>
</reference>
<dbReference type="EMBL" id="JXAK01000046">
    <property type="protein sequence ID" value="KIL38999.1"/>
    <property type="molecule type" value="Genomic_DNA"/>
</dbReference>
<dbReference type="SUPFAM" id="SSF56112">
    <property type="entry name" value="Protein kinase-like (PK-like)"/>
    <property type="match status" value="1"/>
</dbReference>
<keyword evidence="2" id="KW-0723">Serine/threonine-protein kinase</keyword>
<dbReference type="PROSITE" id="PS50011">
    <property type="entry name" value="PROTEIN_KINASE_DOM"/>
    <property type="match status" value="1"/>
</dbReference>
<dbReference type="RefSeq" id="WP_041050043.1">
    <property type="nucleotide sequence ID" value="NZ_JXAK01000046.1"/>
</dbReference>
<dbReference type="Proteomes" id="UP000031967">
    <property type="component" value="Unassembled WGS sequence"/>
</dbReference>
<name>A0ABR5AD75_9BACL</name>
<feature type="domain" description="Protein kinase" evidence="1">
    <location>
        <begin position="30"/>
        <end position="295"/>
    </location>
</feature>
<evidence type="ECO:0000313" key="2">
    <source>
        <dbReference type="EMBL" id="KIL38999.1"/>
    </source>
</evidence>
<accession>A0ABR5AD75</accession>
<dbReference type="GO" id="GO:0004674">
    <property type="term" value="F:protein serine/threonine kinase activity"/>
    <property type="evidence" value="ECO:0007669"/>
    <property type="project" value="UniProtKB-KW"/>
</dbReference>
<sequence length="295" mass="33646">MPAKRVTIELDDVAFQLQEEHRFDWLQRLGRVFAVFDQQDSGNVSFGVDRDGEKLFVKYAGARPLTFSGEPEDAVDRLKAAVHLYDELRHPSLIELVGHVEVESSYAAMFKWFEGETLHPHWSFPPPAKYSHPESPYYRFRQLSVEQRLASLDAIFSFHEYAENKGFVAVDFYDGSLLHNFTTNETKICDIDLYERKPFVNTMGRLWGSSRFMSPEEFSLGAGIDERTNVFTMGATAFALVGGELDRSFAKWEAGEALYDVASRAVQADRNARYSTVAEFKAAWDLAVQKKLLQL</sequence>
<protein>
    <submittedName>
        <fullName evidence="2">Serine/threonine protein kinase</fullName>
    </submittedName>
</protein>
<evidence type="ECO:0000313" key="3">
    <source>
        <dbReference type="Proteomes" id="UP000031967"/>
    </source>
</evidence>
<keyword evidence="2" id="KW-0808">Transferase</keyword>
<dbReference type="InterPro" id="IPR011009">
    <property type="entry name" value="Kinase-like_dom_sf"/>
</dbReference>
<proteinExistence type="predicted"/>
<comment type="caution">
    <text evidence="2">The sequence shown here is derived from an EMBL/GenBank/DDBJ whole genome shotgun (WGS) entry which is preliminary data.</text>
</comment>
<dbReference type="Gene3D" id="1.10.510.10">
    <property type="entry name" value="Transferase(Phosphotransferase) domain 1"/>
    <property type="match status" value="1"/>
</dbReference>